<dbReference type="CDD" id="cd07377">
    <property type="entry name" value="WHTH_GntR"/>
    <property type="match status" value="1"/>
</dbReference>
<dbReference type="InterPro" id="IPR000524">
    <property type="entry name" value="Tscrpt_reg_HTH_GntR"/>
</dbReference>
<keyword evidence="2" id="KW-0238">DNA-binding</keyword>
<organism evidence="5 6">
    <name type="scientific">Actinomycetospora straminea</name>
    <dbReference type="NCBI Taxonomy" id="663607"/>
    <lineage>
        <taxon>Bacteria</taxon>
        <taxon>Bacillati</taxon>
        <taxon>Actinomycetota</taxon>
        <taxon>Actinomycetes</taxon>
        <taxon>Pseudonocardiales</taxon>
        <taxon>Pseudonocardiaceae</taxon>
        <taxon>Actinomycetospora</taxon>
    </lineage>
</organism>
<dbReference type="InterPro" id="IPR011711">
    <property type="entry name" value="GntR_C"/>
</dbReference>
<proteinExistence type="predicted"/>
<gene>
    <name evidence="5" type="ORF">GCM10023203_39250</name>
</gene>
<dbReference type="Proteomes" id="UP001500457">
    <property type="component" value="Unassembled WGS sequence"/>
</dbReference>
<sequence>MTAQVPLVGGDELGPPSLVELALERIRADILRGTLAPGERLVEEQLTRRFGVSRAPVREALRLLAQQGLVEHLPRRGVRVVELSARDIQELFDLRDALERFAVETAFAGGRRPERSALRDLEAATARIEEAAHDVDDPALEERAAVDRAAAHRAFHLAFVGLAGHRHLLRVYEPVVLQLQVYMATNMRREAEQRSPADGARRHRLLADAVATGDADHVLAALARHGARDYLSPELASEDAG</sequence>
<dbReference type="EMBL" id="BAABHQ010000011">
    <property type="protein sequence ID" value="GAA4883516.1"/>
    <property type="molecule type" value="Genomic_DNA"/>
</dbReference>
<dbReference type="RefSeq" id="WP_274232088.1">
    <property type="nucleotide sequence ID" value="NZ_BAABHQ010000011.1"/>
</dbReference>
<evidence type="ECO:0000313" key="5">
    <source>
        <dbReference type="EMBL" id="GAA4883516.1"/>
    </source>
</evidence>
<evidence type="ECO:0000313" key="6">
    <source>
        <dbReference type="Proteomes" id="UP001500457"/>
    </source>
</evidence>
<dbReference type="PROSITE" id="PS50949">
    <property type="entry name" value="HTH_GNTR"/>
    <property type="match status" value="1"/>
</dbReference>
<dbReference type="Pfam" id="PF07729">
    <property type="entry name" value="FCD"/>
    <property type="match status" value="1"/>
</dbReference>
<dbReference type="SMART" id="SM00345">
    <property type="entry name" value="HTH_GNTR"/>
    <property type="match status" value="1"/>
</dbReference>
<evidence type="ECO:0000259" key="4">
    <source>
        <dbReference type="PROSITE" id="PS50949"/>
    </source>
</evidence>
<dbReference type="PRINTS" id="PR00035">
    <property type="entry name" value="HTHGNTR"/>
</dbReference>
<keyword evidence="3" id="KW-0804">Transcription</keyword>
<dbReference type="SMART" id="SM00895">
    <property type="entry name" value="FCD"/>
    <property type="match status" value="1"/>
</dbReference>
<dbReference type="Pfam" id="PF00392">
    <property type="entry name" value="GntR"/>
    <property type="match status" value="1"/>
</dbReference>
<reference evidence="6" key="1">
    <citation type="journal article" date="2019" name="Int. J. Syst. Evol. Microbiol.">
        <title>The Global Catalogue of Microorganisms (GCM) 10K type strain sequencing project: providing services to taxonomists for standard genome sequencing and annotation.</title>
        <authorList>
            <consortium name="The Broad Institute Genomics Platform"/>
            <consortium name="The Broad Institute Genome Sequencing Center for Infectious Disease"/>
            <person name="Wu L."/>
            <person name="Ma J."/>
        </authorList>
    </citation>
    <scope>NUCLEOTIDE SEQUENCE [LARGE SCALE GENOMIC DNA]</scope>
    <source>
        <strain evidence="6">JCM 17983</strain>
    </source>
</reference>
<dbReference type="InterPro" id="IPR036390">
    <property type="entry name" value="WH_DNA-bd_sf"/>
</dbReference>
<evidence type="ECO:0000256" key="1">
    <source>
        <dbReference type="ARBA" id="ARBA00023015"/>
    </source>
</evidence>
<dbReference type="InterPro" id="IPR036388">
    <property type="entry name" value="WH-like_DNA-bd_sf"/>
</dbReference>
<comment type="caution">
    <text evidence="5">The sequence shown here is derived from an EMBL/GenBank/DDBJ whole genome shotgun (WGS) entry which is preliminary data.</text>
</comment>
<dbReference type="SUPFAM" id="SSF48008">
    <property type="entry name" value="GntR ligand-binding domain-like"/>
    <property type="match status" value="1"/>
</dbReference>
<accession>A0ABP9EP70</accession>
<dbReference type="InterPro" id="IPR008920">
    <property type="entry name" value="TF_FadR/GntR_C"/>
</dbReference>
<dbReference type="PANTHER" id="PTHR43537:SF24">
    <property type="entry name" value="GLUCONATE OPERON TRANSCRIPTIONAL REPRESSOR"/>
    <property type="match status" value="1"/>
</dbReference>
<keyword evidence="1" id="KW-0805">Transcription regulation</keyword>
<evidence type="ECO:0000256" key="2">
    <source>
        <dbReference type="ARBA" id="ARBA00023125"/>
    </source>
</evidence>
<protein>
    <submittedName>
        <fullName evidence="5">GntR family transcriptional regulator</fullName>
    </submittedName>
</protein>
<dbReference type="PANTHER" id="PTHR43537">
    <property type="entry name" value="TRANSCRIPTIONAL REGULATOR, GNTR FAMILY"/>
    <property type="match status" value="1"/>
</dbReference>
<evidence type="ECO:0000256" key="3">
    <source>
        <dbReference type="ARBA" id="ARBA00023163"/>
    </source>
</evidence>
<dbReference type="Gene3D" id="1.20.120.530">
    <property type="entry name" value="GntR ligand-binding domain-like"/>
    <property type="match status" value="1"/>
</dbReference>
<dbReference type="SUPFAM" id="SSF46785">
    <property type="entry name" value="Winged helix' DNA-binding domain"/>
    <property type="match status" value="1"/>
</dbReference>
<feature type="domain" description="HTH gntR-type" evidence="4">
    <location>
        <begin position="16"/>
        <end position="83"/>
    </location>
</feature>
<keyword evidence="6" id="KW-1185">Reference proteome</keyword>
<name>A0ABP9EP70_9PSEU</name>
<dbReference type="Gene3D" id="1.10.10.10">
    <property type="entry name" value="Winged helix-like DNA-binding domain superfamily/Winged helix DNA-binding domain"/>
    <property type="match status" value="1"/>
</dbReference>